<gene>
    <name evidence="2" type="ORF">RE474_00945</name>
</gene>
<dbReference type="GeneID" id="84231240"/>
<evidence type="ECO:0000313" key="2">
    <source>
        <dbReference type="EMBL" id="WMW25317.1"/>
    </source>
</evidence>
<accession>A0AA51YLW0</accession>
<keyword evidence="3" id="KW-1185">Reference proteome</keyword>
<feature type="region of interest" description="Disordered" evidence="1">
    <location>
        <begin position="181"/>
        <end position="205"/>
    </location>
</feature>
<dbReference type="Gene3D" id="2.60.40.680">
    <property type="match status" value="1"/>
</dbReference>
<organism evidence="2 3">
    <name type="scientific">Methanolobus sediminis</name>
    <dbReference type="NCBI Taxonomy" id="3072978"/>
    <lineage>
        <taxon>Archaea</taxon>
        <taxon>Methanobacteriati</taxon>
        <taxon>Methanobacteriota</taxon>
        <taxon>Stenosarchaea group</taxon>
        <taxon>Methanomicrobia</taxon>
        <taxon>Methanosarcinales</taxon>
        <taxon>Methanosarcinaceae</taxon>
        <taxon>Methanolobus</taxon>
    </lineage>
</organism>
<dbReference type="InterPro" id="IPR008965">
    <property type="entry name" value="CBM2/CBM3_carb-bd_dom_sf"/>
</dbReference>
<dbReference type="EMBL" id="CP133592">
    <property type="protein sequence ID" value="WMW25317.1"/>
    <property type="molecule type" value="Genomic_DNA"/>
</dbReference>
<dbReference type="RefSeq" id="WP_309311124.1">
    <property type="nucleotide sequence ID" value="NZ_CP133592.1"/>
</dbReference>
<evidence type="ECO:0000313" key="3">
    <source>
        <dbReference type="Proteomes" id="UP001182908"/>
    </source>
</evidence>
<feature type="compositionally biased region" description="Low complexity" evidence="1">
    <location>
        <begin position="181"/>
        <end position="190"/>
    </location>
</feature>
<dbReference type="NCBIfam" id="TIGR04213">
    <property type="entry name" value="PGF_pre_PGF"/>
    <property type="match status" value="1"/>
</dbReference>
<proteinExistence type="predicted"/>
<sequence length="432" mass="46669">MMRVQQACRYDSKKPLFFFIIVSTILLSILTFPVSASSVVSIEQTTQEVQAGENFEIEIIITPSTAVAGAQLDLIFDSSMVTVNNVEEGDFFDRNNAMSIFIPGTVDNQQGIASGLFAVTLGQTVVESSGTFAHITLTAGNQSGESTIILSNVILSDANGNAIPTSIENAQVTITGNSITGSTEEASASSSGGGGGGGGDTGENTENIELKEVNKLYIIGNTAVTYTFDENNNPVKAISYTSLKSAGFISSTIEVLKDVSTMVPQKPDGLIYRNMNIWIGNAGYATENNMEDMKISFAVPKSWIQVNGVKTTDIRLNRYHDENWQVLDTKINGEDNDFYFFEAKTPGFSPFAITANVTSKNVTENEQVNAASSYDDNDPDGQIEEVDVEEVSDSTSTYIKEKASSAKLSQNSILLSFVSISFVVLLRHREKL</sequence>
<name>A0AA51YLW0_9EURY</name>
<dbReference type="GO" id="GO:0030246">
    <property type="term" value="F:carbohydrate binding"/>
    <property type="evidence" value="ECO:0007669"/>
    <property type="project" value="InterPro"/>
</dbReference>
<protein>
    <submittedName>
        <fullName evidence="2">PGF-pre-PGF domain-containing protein</fullName>
    </submittedName>
</protein>
<dbReference type="Proteomes" id="UP001182908">
    <property type="component" value="Chromosome"/>
</dbReference>
<dbReference type="AlphaFoldDB" id="A0AA51YLW0"/>
<reference evidence="2 3" key="1">
    <citation type="submission" date="2023-08" db="EMBL/GenBank/DDBJ databases">
        <title>Methanolobus mangrovi sp. nov. and Methanolobus sediminis sp. nov, two novel methylotrophic methanogens isolated from mangrove sediments in China.</title>
        <authorList>
            <person name="Zhou J."/>
        </authorList>
    </citation>
    <scope>NUCLEOTIDE SEQUENCE [LARGE SCALE GENOMIC DNA]</scope>
    <source>
        <strain evidence="2 3">FTZ6</strain>
    </source>
</reference>
<dbReference type="CDD" id="cd08547">
    <property type="entry name" value="Type_II_cohesin"/>
    <property type="match status" value="1"/>
</dbReference>
<feature type="compositionally biased region" description="Gly residues" evidence="1">
    <location>
        <begin position="191"/>
        <end position="201"/>
    </location>
</feature>
<dbReference type="SUPFAM" id="SSF49384">
    <property type="entry name" value="Carbohydrate-binding domain"/>
    <property type="match status" value="1"/>
</dbReference>
<evidence type="ECO:0000256" key="1">
    <source>
        <dbReference type="SAM" id="MobiDB-lite"/>
    </source>
</evidence>
<dbReference type="KEGG" id="mseb:RE474_00945"/>
<dbReference type="InterPro" id="IPR026453">
    <property type="entry name" value="PGF_pre_PGF"/>
</dbReference>